<evidence type="ECO:0000313" key="2">
    <source>
        <dbReference type="EMBL" id="BAI80780.1"/>
    </source>
</evidence>
<dbReference type="KEGG" id="ddf:DEFDS_1313"/>
<dbReference type="InterPro" id="IPR012902">
    <property type="entry name" value="N_methyl_site"/>
</dbReference>
<dbReference type="eggNOG" id="COG4967">
    <property type="taxonomic scope" value="Bacteria"/>
</dbReference>
<keyword evidence="3" id="KW-1185">Reference proteome</keyword>
<dbReference type="EMBL" id="AP011529">
    <property type="protein sequence ID" value="BAI80780.1"/>
    <property type="molecule type" value="Genomic_DNA"/>
</dbReference>
<dbReference type="NCBIfam" id="TIGR02532">
    <property type="entry name" value="IV_pilin_GFxxxE"/>
    <property type="match status" value="1"/>
</dbReference>
<evidence type="ECO:0000313" key="3">
    <source>
        <dbReference type="Proteomes" id="UP000001520"/>
    </source>
</evidence>
<dbReference type="STRING" id="639282.DEFDS_1313"/>
<organism evidence="2 3">
    <name type="scientific">Deferribacter desulfuricans (strain DSM 14783 / JCM 11476 / NBRC 101012 / SSM1)</name>
    <dbReference type="NCBI Taxonomy" id="639282"/>
    <lineage>
        <taxon>Bacteria</taxon>
        <taxon>Pseudomonadati</taxon>
        <taxon>Deferribacterota</taxon>
        <taxon>Deferribacteres</taxon>
        <taxon>Deferribacterales</taxon>
        <taxon>Deferribacteraceae</taxon>
        <taxon>Deferribacter</taxon>
    </lineage>
</organism>
<name>D3PDV7_DEFDS</name>
<evidence type="ECO:0008006" key="4">
    <source>
        <dbReference type="Google" id="ProtNLM"/>
    </source>
</evidence>
<keyword evidence="1" id="KW-1133">Transmembrane helix</keyword>
<dbReference type="HOGENOM" id="CLU_171721_0_0_0"/>
<feature type="transmembrane region" description="Helical" evidence="1">
    <location>
        <begin position="12"/>
        <end position="31"/>
    </location>
</feature>
<dbReference type="RefSeq" id="WP_013008027.1">
    <property type="nucleotide sequence ID" value="NC_013939.1"/>
</dbReference>
<reference evidence="2 3" key="1">
    <citation type="journal article" date="2010" name="DNA Res.">
        <title>Bacterial lifestyle in a deep-sea hydrothermal vent chimney revealed by the genome sequence of the thermophilic bacterium Deferribacter desulfuricans SSM1.</title>
        <authorList>
            <person name="Takaki Y."/>
            <person name="Shimamura S."/>
            <person name="Nakagawa S."/>
            <person name="Fukuhara Y."/>
            <person name="Horikawa H."/>
            <person name="Ankai A."/>
            <person name="Harada T."/>
            <person name="Hosoyama A."/>
            <person name="Oguchi A."/>
            <person name="Fukui S."/>
            <person name="Fujita N."/>
            <person name="Takami H."/>
            <person name="Takai K."/>
        </authorList>
    </citation>
    <scope>NUCLEOTIDE SEQUENCE [LARGE SCALE GENOMIC DNA]</scope>
    <source>
        <strain evidence="3">DSM 14783 / JCM 11476 / NBRC 101012 / SSM1</strain>
    </source>
</reference>
<dbReference type="Pfam" id="PF07963">
    <property type="entry name" value="N_methyl"/>
    <property type="match status" value="1"/>
</dbReference>
<sequence>MNFRKNKGFTLLEVLIALSIAAISIIGIYSLTNNSIDILDSSQSKLSLLNKTYEYIIVKDKYPNSTYFEKSKNSEITFKDELKGSIYGFVDEHILTAENKDSKIYIRYFVKK</sequence>
<dbReference type="Proteomes" id="UP000001520">
    <property type="component" value="Chromosome"/>
</dbReference>
<protein>
    <recommendedName>
        <fullName evidence="4">General secretion pathway protein I</fullName>
    </recommendedName>
</protein>
<evidence type="ECO:0000256" key="1">
    <source>
        <dbReference type="SAM" id="Phobius"/>
    </source>
</evidence>
<proteinExistence type="predicted"/>
<accession>D3PDV7</accession>
<gene>
    <name evidence="2" type="ordered locus">DEFDS_1313</name>
</gene>
<keyword evidence="1" id="KW-0812">Transmembrane</keyword>
<keyword evidence="1" id="KW-0472">Membrane</keyword>
<dbReference type="AlphaFoldDB" id="D3PDV7"/>